<comment type="caution">
    <text evidence="2">The sequence shown here is derived from an EMBL/GenBank/DDBJ whole genome shotgun (WGS) entry which is preliminary data.</text>
</comment>
<keyword evidence="3" id="KW-1185">Reference proteome</keyword>
<reference evidence="2 3" key="1">
    <citation type="submission" date="2019-02" db="EMBL/GenBank/DDBJ databases">
        <title>Pedobacter kyonggii whole genome sequence analysis.</title>
        <authorList>
            <person name="Dahal R.H."/>
        </authorList>
    </citation>
    <scope>NUCLEOTIDE SEQUENCE [LARGE SCALE GENOMIC DNA]</scope>
    <source>
        <strain evidence="2 3">K-4-11-1</strain>
    </source>
</reference>
<evidence type="ECO:0000313" key="3">
    <source>
        <dbReference type="Proteomes" id="UP000291819"/>
    </source>
</evidence>
<proteinExistence type="predicted"/>
<accession>A0A4Q9HGU2</accession>
<protein>
    <submittedName>
        <fullName evidence="2">Uncharacterized protein</fullName>
    </submittedName>
</protein>
<dbReference type="RefSeq" id="WP_131028512.1">
    <property type="nucleotide sequence ID" value="NZ_SIXF01000002.1"/>
</dbReference>
<organism evidence="2 3">
    <name type="scientific">Pedobacter kyonggii</name>
    <dbReference type="NCBI Taxonomy" id="1926871"/>
    <lineage>
        <taxon>Bacteria</taxon>
        <taxon>Pseudomonadati</taxon>
        <taxon>Bacteroidota</taxon>
        <taxon>Sphingobacteriia</taxon>
        <taxon>Sphingobacteriales</taxon>
        <taxon>Sphingobacteriaceae</taxon>
        <taxon>Pedobacter</taxon>
    </lineage>
</organism>
<evidence type="ECO:0000313" key="2">
    <source>
        <dbReference type="EMBL" id="TBO44437.1"/>
    </source>
</evidence>
<keyword evidence="1" id="KW-0812">Transmembrane</keyword>
<name>A0A4Q9HGU2_9SPHI</name>
<evidence type="ECO:0000256" key="1">
    <source>
        <dbReference type="SAM" id="Phobius"/>
    </source>
</evidence>
<keyword evidence="1" id="KW-1133">Transmembrane helix</keyword>
<feature type="transmembrane region" description="Helical" evidence="1">
    <location>
        <begin position="214"/>
        <end position="234"/>
    </location>
</feature>
<dbReference type="AlphaFoldDB" id="A0A4Q9HGU2"/>
<feature type="transmembrane region" description="Helical" evidence="1">
    <location>
        <begin position="246"/>
        <end position="264"/>
    </location>
</feature>
<gene>
    <name evidence="2" type="ORF">EYS08_03775</name>
</gene>
<sequence length="275" mass="31086">MKNHLPGLDFCGTLIHSIKKIAMKNLKTGVIPDQKGILLAEVIISEKIPSGQPIASGLTRQFVRPEPRPNIDLQIKNELEKKLEQIISQRKANENLTTRSQNAIHPTLDELCNILPPDKFHLNSLRTATQSWCAIPSEDRKFILKKFRDHYRALHQEVSDSQVSQSFCATFIRDFVPILSRLHYIPDQMYMKNYPARKYPSSAKASGTFFSHPLILLLSFIVVSCLMPFISYGQSPGQGDENRTPGDFSCSLLINLVLVIVIVVQARRKGIHGRD</sequence>
<dbReference type="Proteomes" id="UP000291819">
    <property type="component" value="Unassembled WGS sequence"/>
</dbReference>
<keyword evidence="1" id="KW-0472">Membrane</keyword>
<dbReference type="EMBL" id="SIXF01000002">
    <property type="protein sequence ID" value="TBO44437.1"/>
    <property type="molecule type" value="Genomic_DNA"/>
</dbReference>